<keyword evidence="2" id="KW-1185">Reference proteome</keyword>
<dbReference type="Proteomes" id="UP000222788">
    <property type="component" value="Unassembled WGS sequence"/>
</dbReference>
<reference evidence="1 2" key="1">
    <citation type="journal article" date="2013" name="Fungal Biol.">
        <title>Analysis of microsatellite markers in the genome of the plant pathogen Ceratocystis fimbriata.</title>
        <authorList>
            <person name="Simpson M.C."/>
            <person name="Wilken P.M."/>
            <person name="Coetzee M.P."/>
            <person name="Wingfield M.J."/>
            <person name="Wingfield B.D."/>
        </authorList>
    </citation>
    <scope>NUCLEOTIDE SEQUENCE [LARGE SCALE GENOMIC DNA]</scope>
    <source>
        <strain evidence="1 2">CBS 114723</strain>
    </source>
</reference>
<sequence length="50" mass="5745">LAKLKHGRRLVRDYVVLFFSLQSDSHSLTSAISTLKTKHTEKRHIPKTAQ</sequence>
<feature type="non-terminal residue" evidence="1">
    <location>
        <position position="1"/>
    </location>
</feature>
<dbReference type="AlphaFoldDB" id="A0A2C5X8W6"/>
<accession>A0A2C5X8W6</accession>
<comment type="caution">
    <text evidence="1">The sequence shown here is derived from an EMBL/GenBank/DDBJ whole genome shotgun (WGS) entry which is preliminary data.</text>
</comment>
<evidence type="ECO:0000313" key="1">
    <source>
        <dbReference type="EMBL" id="PHH54076.1"/>
    </source>
</evidence>
<name>A0A2C5X8W6_9PEZI</name>
<reference evidence="1 2" key="2">
    <citation type="journal article" date="2013" name="IMA Fungus">
        <title>IMA Genome-F 1: Ceratocystis fimbriata: Draft nuclear genome sequence for the plant pathogen, Ceratocystis fimbriata.</title>
        <authorList>
            <person name="Wilken P.M."/>
            <person name="Steenkamp E.T."/>
            <person name="Wingfield M.J."/>
            <person name="de Beer Z.W."/>
            <person name="Wingfield B.D."/>
        </authorList>
    </citation>
    <scope>NUCLEOTIDE SEQUENCE [LARGE SCALE GENOMIC DNA]</scope>
    <source>
        <strain evidence="1 2">CBS 114723</strain>
    </source>
</reference>
<gene>
    <name evidence="1" type="ORF">CFIMG_000912RAa</name>
</gene>
<evidence type="ECO:0000313" key="2">
    <source>
        <dbReference type="Proteomes" id="UP000222788"/>
    </source>
</evidence>
<protein>
    <submittedName>
        <fullName evidence="1">Uncharacterized protein</fullName>
    </submittedName>
</protein>
<organism evidence="1 2">
    <name type="scientific">Ceratocystis fimbriata CBS 114723</name>
    <dbReference type="NCBI Taxonomy" id="1035309"/>
    <lineage>
        <taxon>Eukaryota</taxon>
        <taxon>Fungi</taxon>
        <taxon>Dikarya</taxon>
        <taxon>Ascomycota</taxon>
        <taxon>Pezizomycotina</taxon>
        <taxon>Sordariomycetes</taxon>
        <taxon>Hypocreomycetidae</taxon>
        <taxon>Microascales</taxon>
        <taxon>Ceratocystidaceae</taxon>
        <taxon>Ceratocystis</taxon>
    </lineage>
</organism>
<proteinExistence type="predicted"/>
<dbReference type="EMBL" id="APWK03000033">
    <property type="protein sequence ID" value="PHH54076.1"/>
    <property type="molecule type" value="Genomic_DNA"/>
</dbReference>